<evidence type="ECO:0000313" key="3">
    <source>
        <dbReference type="Proteomes" id="UP000601597"/>
    </source>
</evidence>
<evidence type="ECO:0000313" key="2">
    <source>
        <dbReference type="EMBL" id="GGY82943.1"/>
    </source>
</evidence>
<dbReference type="RefSeq" id="WP_189577947.1">
    <property type="nucleotide sequence ID" value="NZ_BMXV01000008.1"/>
</dbReference>
<keyword evidence="3" id="KW-1185">Reference proteome</keyword>
<evidence type="ECO:0000256" key="1">
    <source>
        <dbReference type="SAM" id="Phobius"/>
    </source>
</evidence>
<gene>
    <name evidence="2" type="ORF">GCM10007071_33040</name>
</gene>
<protein>
    <recommendedName>
        <fullName evidence="4">Membrane protein implicated in regulation of membrane protease activity</fullName>
    </recommendedName>
</protein>
<dbReference type="EMBL" id="BMXV01000008">
    <property type="protein sequence ID" value="GGY82943.1"/>
    <property type="molecule type" value="Genomic_DNA"/>
</dbReference>
<keyword evidence="1" id="KW-0812">Transmembrane</keyword>
<proteinExistence type="predicted"/>
<keyword evidence="1" id="KW-1133">Transmembrane helix</keyword>
<organism evidence="2 3">
    <name type="scientific">Marinobacter zhanjiangensis</name>
    <dbReference type="NCBI Taxonomy" id="578215"/>
    <lineage>
        <taxon>Bacteria</taxon>
        <taxon>Pseudomonadati</taxon>
        <taxon>Pseudomonadota</taxon>
        <taxon>Gammaproteobacteria</taxon>
        <taxon>Pseudomonadales</taxon>
        <taxon>Marinobacteraceae</taxon>
        <taxon>Marinobacter</taxon>
    </lineage>
</organism>
<comment type="caution">
    <text evidence="2">The sequence shown here is derived from an EMBL/GenBank/DDBJ whole genome shotgun (WGS) entry which is preliminary data.</text>
</comment>
<keyword evidence="1" id="KW-0472">Membrane</keyword>
<reference evidence="3" key="1">
    <citation type="journal article" date="2019" name="Int. J. Syst. Evol. Microbiol.">
        <title>The Global Catalogue of Microorganisms (GCM) 10K type strain sequencing project: providing services to taxonomists for standard genome sequencing and annotation.</title>
        <authorList>
            <consortium name="The Broad Institute Genomics Platform"/>
            <consortium name="The Broad Institute Genome Sequencing Center for Infectious Disease"/>
            <person name="Wu L."/>
            <person name="Ma J."/>
        </authorList>
    </citation>
    <scope>NUCLEOTIDE SEQUENCE [LARGE SCALE GENOMIC DNA]</scope>
    <source>
        <strain evidence="3">KCTC 22280</strain>
    </source>
</reference>
<name>A0ABQ3B750_9GAMM</name>
<accession>A0ABQ3B750</accession>
<evidence type="ECO:0008006" key="4">
    <source>
        <dbReference type="Google" id="ProtNLM"/>
    </source>
</evidence>
<sequence length="153" mass="16933">MDWTLTHLWLALALVLSLIELTASGMIFLALGAAAALTALLAFLGVPFYWQLVAMGLLSGVLVPVAVRYIRPWFSPRGVHYGTTGTGVEKGRRYRTFKRDFDGASCIKVNGDVYRLRVAKTGETELPEGTDVIFEQFDGTTAIVHRDHSHKEH</sequence>
<feature type="transmembrane region" description="Helical" evidence="1">
    <location>
        <begin position="48"/>
        <end position="67"/>
    </location>
</feature>
<dbReference type="Proteomes" id="UP000601597">
    <property type="component" value="Unassembled WGS sequence"/>
</dbReference>